<proteinExistence type="inferred from homology"/>
<feature type="domain" description="Glutamate/phenylalanine/leucine/valine/L-tryptophan dehydrogenase C-terminal" evidence="8">
    <location>
        <begin position="174"/>
        <end position="401"/>
    </location>
</feature>
<dbReference type="InterPro" id="IPR014362">
    <property type="entry name" value="Glu_DH"/>
</dbReference>
<evidence type="ECO:0000313" key="9">
    <source>
        <dbReference type="EMBL" id="KKR98635.1"/>
    </source>
</evidence>
<evidence type="ECO:0000259" key="8">
    <source>
        <dbReference type="SMART" id="SM00839"/>
    </source>
</evidence>
<dbReference type="Pfam" id="PF00208">
    <property type="entry name" value="ELFV_dehydrog"/>
    <property type="match status" value="1"/>
</dbReference>
<dbReference type="InterPro" id="IPR006096">
    <property type="entry name" value="Glu/Leu/Phe/Val/Trp_DH_C"/>
</dbReference>
<dbReference type="AlphaFoldDB" id="A0A0G0XPB8"/>
<dbReference type="SMART" id="SM00839">
    <property type="entry name" value="ELFV_dehydrog"/>
    <property type="match status" value="1"/>
</dbReference>
<comment type="caution">
    <text evidence="9">The sequence shown here is derived from an EMBL/GenBank/DDBJ whole genome shotgun (WGS) entry which is preliminary data.</text>
</comment>
<dbReference type="PATRIC" id="fig|1618983.3.peg.692"/>
<dbReference type="InterPro" id="IPR033922">
    <property type="entry name" value="NAD_bind_Glu_DH"/>
</dbReference>
<dbReference type="Gene3D" id="3.40.50.10860">
    <property type="entry name" value="Leucine Dehydrogenase, chain A, domain 1"/>
    <property type="match status" value="1"/>
</dbReference>
<accession>A0A0G0XPB8</accession>
<reference evidence="9 10" key="1">
    <citation type="journal article" date="2015" name="Nature">
        <title>rRNA introns, odd ribosomes, and small enigmatic genomes across a large radiation of phyla.</title>
        <authorList>
            <person name="Brown C.T."/>
            <person name="Hug L.A."/>
            <person name="Thomas B.C."/>
            <person name="Sharon I."/>
            <person name="Castelle C.J."/>
            <person name="Singh A."/>
            <person name="Wilkins M.J."/>
            <person name="Williams K.H."/>
            <person name="Banfield J.F."/>
        </authorList>
    </citation>
    <scope>NUCLEOTIDE SEQUENCE [LARGE SCALE GENOMIC DNA]</scope>
</reference>
<evidence type="ECO:0000256" key="5">
    <source>
        <dbReference type="PIRSR" id="PIRSR000185-2"/>
    </source>
</evidence>
<feature type="binding site" evidence="5">
    <location>
        <position position="340"/>
    </location>
    <ligand>
        <name>substrate</name>
    </ligand>
</feature>
<keyword evidence="2 3" id="KW-0560">Oxidoreductase</keyword>
<dbReference type="CDD" id="cd01076">
    <property type="entry name" value="NAD_bind_1_Glu_DH"/>
    <property type="match status" value="1"/>
</dbReference>
<dbReference type="InterPro" id="IPR006097">
    <property type="entry name" value="Glu/Leu/Phe/Val/Trp_DH_dimer"/>
</dbReference>
<name>A0A0G0XPB8_9BACT</name>
<dbReference type="PIRSF" id="PIRSF000185">
    <property type="entry name" value="Glu_DH"/>
    <property type="match status" value="1"/>
</dbReference>
<dbReference type="PROSITE" id="PS00074">
    <property type="entry name" value="GLFV_DEHYDROGENASE"/>
    <property type="match status" value="1"/>
</dbReference>
<sequence length="401" mass="44141">MPNVFENALNQIHRAAELAKIDENVLKQINIPMREVRVAIPVKMDDGSLRMFEGFRVQHNNWRGPFKGGIRYHQQVDIHEVKALATWMTFKCAVCGIPMGGGKGGVIVNPKELSEAELEKLTRGWVRSMKGVIGPEIDVPAPDLNTTPREMDWVADEFGHPAVVTGKTIKAGGSAGRGTATATGGYYVLETLKERLLLEPEMQSVVIQGFGNAGRMMAQIMHRHGWKVLATSDSSGGVYNPAGLDIDALAKHKDETKSVQNFAGAQNITNEKLLEIECGLLIPAAMENQIHAGNAGNIKAKVMLELANGPTTPEADDILREKGIEVIPDILANSGGVTVSYYEWEQNMKGEVWTESQVDDKLKLAMTEATNAVWERKEKYNTDLRRGAFILGLERLQETQK</sequence>
<dbReference type="Gene3D" id="3.40.50.720">
    <property type="entry name" value="NAD(P)-binding Rossmann-like Domain"/>
    <property type="match status" value="1"/>
</dbReference>
<dbReference type="PANTHER" id="PTHR11606:SF13">
    <property type="entry name" value="GLUTAMATE DEHYDROGENASE 1, MITOCHONDRIAL"/>
    <property type="match status" value="1"/>
</dbReference>
<dbReference type="InterPro" id="IPR046346">
    <property type="entry name" value="Aminoacid_DH-like_N_sf"/>
</dbReference>
<organism evidence="9 10">
    <name type="scientific">Candidatus Uhrbacteria bacterium GW2011_GWC1_41_20</name>
    <dbReference type="NCBI Taxonomy" id="1618983"/>
    <lineage>
        <taxon>Bacteria</taxon>
        <taxon>Candidatus Uhriibacteriota</taxon>
    </lineage>
</organism>
<dbReference type="Proteomes" id="UP000033930">
    <property type="component" value="Unassembled WGS sequence"/>
</dbReference>
<keyword evidence="5" id="KW-0520">NAD</keyword>
<protein>
    <recommendedName>
        <fullName evidence="3">Glutamate dehydrogenase</fullName>
    </recommendedName>
</protein>
<dbReference type="Pfam" id="PF02812">
    <property type="entry name" value="ELFV_dehydrog_N"/>
    <property type="match status" value="1"/>
</dbReference>
<evidence type="ECO:0000256" key="3">
    <source>
        <dbReference type="PIRNR" id="PIRNR000185"/>
    </source>
</evidence>
<feature type="active site" description="Proton donor" evidence="4">
    <location>
        <position position="103"/>
    </location>
</feature>
<dbReference type="InterPro" id="IPR006095">
    <property type="entry name" value="Glu/Leu/Phe/Val/Trp_DH"/>
</dbReference>
<feature type="binding site" evidence="5">
    <location>
        <position position="67"/>
    </location>
    <ligand>
        <name>substrate</name>
    </ligand>
</feature>
<evidence type="ECO:0000256" key="4">
    <source>
        <dbReference type="PIRSR" id="PIRSR000185-1"/>
    </source>
</evidence>
<keyword evidence="5" id="KW-0547">Nucleotide-binding</keyword>
<dbReference type="GO" id="GO:0006538">
    <property type="term" value="P:L-glutamate catabolic process"/>
    <property type="evidence" value="ECO:0007669"/>
    <property type="project" value="TreeGrafter"/>
</dbReference>
<gene>
    <name evidence="9" type="ORF">UU50_C0016G0012</name>
</gene>
<evidence type="ECO:0000256" key="1">
    <source>
        <dbReference type="ARBA" id="ARBA00006382"/>
    </source>
</evidence>
<dbReference type="PANTHER" id="PTHR11606">
    <property type="entry name" value="GLUTAMATE DEHYDROGENASE"/>
    <property type="match status" value="1"/>
</dbReference>
<feature type="binding site" evidence="5">
    <location>
        <position position="91"/>
    </location>
    <ligand>
        <name>substrate</name>
    </ligand>
</feature>
<dbReference type="InterPro" id="IPR033524">
    <property type="entry name" value="Glu/Leu/Phe/Val_DH_AS"/>
</dbReference>
<dbReference type="SUPFAM" id="SSF53223">
    <property type="entry name" value="Aminoacid dehydrogenase-like, N-terminal domain"/>
    <property type="match status" value="1"/>
</dbReference>
<dbReference type="InterPro" id="IPR036291">
    <property type="entry name" value="NAD(P)-bd_dom_sf"/>
</dbReference>
<dbReference type="EMBL" id="LCAW01000016">
    <property type="protein sequence ID" value="KKR98635.1"/>
    <property type="molecule type" value="Genomic_DNA"/>
</dbReference>
<dbReference type="PRINTS" id="PR00082">
    <property type="entry name" value="GLFDHDRGNASE"/>
</dbReference>
<dbReference type="GO" id="GO:0000166">
    <property type="term" value="F:nucleotide binding"/>
    <property type="evidence" value="ECO:0007669"/>
    <property type="project" value="UniProtKB-KW"/>
</dbReference>
<evidence type="ECO:0000256" key="2">
    <source>
        <dbReference type="ARBA" id="ARBA00023002"/>
    </source>
</evidence>
<evidence type="ECO:0000256" key="6">
    <source>
        <dbReference type="PIRSR" id="PIRSR000185-3"/>
    </source>
</evidence>
<evidence type="ECO:0000256" key="7">
    <source>
        <dbReference type="RuleBase" id="RU004417"/>
    </source>
</evidence>
<comment type="similarity">
    <text evidence="1 3 7">Belongs to the Glu/Leu/Phe/Val dehydrogenases family.</text>
</comment>
<evidence type="ECO:0000313" key="10">
    <source>
        <dbReference type="Proteomes" id="UP000033930"/>
    </source>
</evidence>
<feature type="site" description="Important for catalysis" evidence="6">
    <location>
        <position position="143"/>
    </location>
</feature>
<feature type="binding site" evidence="5">
    <location>
        <position position="181"/>
    </location>
    <ligand>
        <name>NAD(+)</name>
        <dbReference type="ChEBI" id="CHEBI:57540"/>
    </ligand>
</feature>
<dbReference type="GO" id="GO:0004352">
    <property type="term" value="F:glutamate dehydrogenase (NAD+) activity"/>
    <property type="evidence" value="ECO:0007669"/>
    <property type="project" value="TreeGrafter"/>
</dbReference>
<dbReference type="SUPFAM" id="SSF51735">
    <property type="entry name" value="NAD(P)-binding Rossmann-fold domains"/>
    <property type="match status" value="1"/>
</dbReference>
<feature type="binding site" evidence="5">
    <location>
        <position position="212"/>
    </location>
    <ligand>
        <name>NAD(+)</name>
        <dbReference type="ChEBI" id="CHEBI:57540"/>
    </ligand>
</feature>